<organism evidence="1 2">
    <name type="scientific">Aspergillus turcosus</name>
    <dbReference type="NCBI Taxonomy" id="1245748"/>
    <lineage>
        <taxon>Eukaryota</taxon>
        <taxon>Fungi</taxon>
        <taxon>Dikarya</taxon>
        <taxon>Ascomycota</taxon>
        <taxon>Pezizomycotina</taxon>
        <taxon>Eurotiomycetes</taxon>
        <taxon>Eurotiomycetidae</taxon>
        <taxon>Eurotiales</taxon>
        <taxon>Aspergillaceae</taxon>
        <taxon>Aspergillus</taxon>
        <taxon>Aspergillus subgen. Fumigati</taxon>
    </lineage>
</organism>
<dbReference type="Proteomes" id="UP000215289">
    <property type="component" value="Unassembled WGS sequence"/>
</dbReference>
<reference evidence="1 2" key="1">
    <citation type="submission" date="2018-08" db="EMBL/GenBank/DDBJ databases">
        <title>Draft genome sequences of two Aspergillus turcosus clinical strains isolated from bronchoalveolar lavage fluid: one azole-susceptible and the other azole-resistant.</title>
        <authorList>
            <person name="Parent-Michaud M."/>
            <person name="Dufresne P.J."/>
            <person name="Fournier E."/>
            <person name="Martineau C."/>
            <person name="Moreira S."/>
            <person name="Perkins V."/>
            <person name="De Repentigny L."/>
            <person name="Dufresne S.F."/>
        </authorList>
    </citation>
    <scope>NUCLEOTIDE SEQUENCE [LARGE SCALE GENOMIC DNA]</scope>
    <source>
        <strain evidence="1">HMR AF 1038</strain>
    </source>
</reference>
<dbReference type="AlphaFoldDB" id="A0A3R7F356"/>
<protein>
    <submittedName>
        <fullName evidence="1">Uncharacterized protein</fullName>
    </submittedName>
</protein>
<evidence type="ECO:0000313" key="1">
    <source>
        <dbReference type="EMBL" id="RLL94672.1"/>
    </source>
</evidence>
<sequence length="407" mass="47519">MADQLPLDQKARLHEVASLILGIYQTLAQMRYLDPAGIEQGRHNIDNLRPMYKTFNLDPAITYLYSILPYVNCHVAGNQDFFHGGEFTDFRREDDIMQGRDPFYAMPVGEDYDSENGPYIRPWMTLLSRLGNHQSVIIYDAQRHRIWIIDQQCKQEGKNSMSIERIPSRRAGDVLRDIGGWYRSLDELPGGEHCGSEWSRYDRPLKELYRGYGWPENFDGDGFQVAEARAHCASTAKNTAEEPLRSVEKFKRWRKLAEGCISAHQAELVAAKSMDEEWAVRFKLWREEQWSARNIKWLTEAEQEAERLCPGGICQRKEDLPLWELERLRNEYKWRQERVETYRNWVEESIDTDPDRARYYRISLQQAKREAAIYQKAYEAAQADAERLCPGRTFQSATGVASLGRME</sequence>
<gene>
    <name evidence="1" type="ORF">CFD26_102503</name>
</gene>
<evidence type="ECO:0000313" key="2">
    <source>
        <dbReference type="Proteomes" id="UP000215289"/>
    </source>
</evidence>
<accession>A0A3R7F356</accession>
<comment type="caution">
    <text evidence="1">The sequence shown here is derived from an EMBL/GenBank/DDBJ whole genome shotgun (WGS) entry which is preliminary data.</text>
</comment>
<proteinExistence type="predicted"/>
<keyword evidence="2" id="KW-1185">Reference proteome</keyword>
<dbReference type="STRING" id="1245748.A0A3R7F356"/>
<dbReference type="OrthoDB" id="5327951at2759"/>
<dbReference type="EMBL" id="NIDN02000191">
    <property type="protein sequence ID" value="RLL94672.1"/>
    <property type="molecule type" value="Genomic_DNA"/>
</dbReference>
<name>A0A3R7F356_9EURO</name>